<keyword evidence="3" id="KW-1185">Reference proteome</keyword>
<dbReference type="AlphaFoldDB" id="A0A7X4HF61"/>
<dbReference type="EMBL" id="WWCU01000033">
    <property type="protein sequence ID" value="MYN10131.1"/>
    <property type="molecule type" value="Genomic_DNA"/>
</dbReference>
<dbReference type="NCBIfam" id="TIGR00229">
    <property type="entry name" value="sensory_box"/>
    <property type="match status" value="1"/>
</dbReference>
<gene>
    <name evidence="2" type="ORF">GTP77_22680</name>
</gene>
<sequence length="172" mass="18698">MRNLQPGGSREYVLRDDETIVSKTDLRGNITYVNLDFCKISGFTAEELLGAPQSIVRHPDMPKEAFADLWRTIRAGKAWTGLVKNRCKNGDFYWVEANAAPLIEGGRVVGYTSIRVKPARAKVEAADAAYSAIRTGGSRLGVRDGAVVPQRLLAALGRRLDLPVGARLGAMA</sequence>
<reference evidence="2 3" key="1">
    <citation type="submission" date="2019-12" db="EMBL/GenBank/DDBJ databases">
        <title>Novel species isolated from a subtropical stream in China.</title>
        <authorList>
            <person name="Lu H."/>
        </authorList>
    </citation>
    <scope>NUCLEOTIDE SEQUENCE [LARGE SCALE GENOMIC DNA]</scope>
    <source>
        <strain evidence="2 3">FT127W</strain>
    </source>
</reference>
<protein>
    <submittedName>
        <fullName evidence="2">PAS domain S-box protein</fullName>
    </submittedName>
</protein>
<name>A0A7X4HF61_9BURK</name>
<evidence type="ECO:0000313" key="2">
    <source>
        <dbReference type="EMBL" id="MYN10131.1"/>
    </source>
</evidence>
<dbReference type="InterPro" id="IPR000014">
    <property type="entry name" value="PAS"/>
</dbReference>
<accession>A0A7X4HF61</accession>
<dbReference type="Gene3D" id="3.30.450.20">
    <property type="entry name" value="PAS domain"/>
    <property type="match status" value="1"/>
</dbReference>
<comment type="caution">
    <text evidence="2">The sequence shown here is derived from an EMBL/GenBank/DDBJ whole genome shotgun (WGS) entry which is preliminary data.</text>
</comment>
<feature type="domain" description="PAS" evidence="1">
    <location>
        <begin position="25"/>
        <end position="50"/>
    </location>
</feature>
<dbReference type="InterPro" id="IPR035965">
    <property type="entry name" value="PAS-like_dom_sf"/>
</dbReference>
<organism evidence="2 3">
    <name type="scientific">Pseudoduganella aquatica</name>
    <dbReference type="NCBI Taxonomy" id="2660641"/>
    <lineage>
        <taxon>Bacteria</taxon>
        <taxon>Pseudomonadati</taxon>
        <taxon>Pseudomonadota</taxon>
        <taxon>Betaproteobacteria</taxon>
        <taxon>Burkholderiales</taxon>
        <taxon>Oxalobacteraceae</taxon>
        <taxon>Telluria group</taxon>
        <taxon>Pseudoduganella</taxon>
    </lineage>
</organism>
<evidence type="ECO:0000259" key="1">
    <source>
        <dbReference type="PROSITE" id="PS50112"/>
    </source>
</evidence>
<dbReference type="InterPro" id="IPR013655">
    <property type="entry name" value="PAS_fold_3"/>
</dbReference>
<proteinExistence type="predicted"/>
<dbReference type="Pfam" id="PF08447">
    <property type="entry name" value="PAS_3"/>
    <property type="match status" value="1"/>
</dbReference>
<evidence type="ECO:0000313" key="3">
    <source>
        <dbReference type="Proteomes" id="UP000450676"/>
    </source>
</evidence>
<feature type="non-terminal residue" evidence="2">
    <location>
        <position position="172"/>
    </location>
</feature>
<dbReference type="SUPFAM" id="SSF55785">
    <property type="entry name" value="PYP-like sensor domain (PAS domain)"/>
    <property type="match status" value="1"/>
</dbReference>
<dbReference type="Proteomes" id="UP000450676">
    <property type="component" value="Unassembled WGS sequence"/>
</dbReference>
<dbReference type="PROSITE" id="PS50112">
    <property type="entry name" value="PAS"/>
    <property type="match status" value="1"/>
</dbReference>
<dbReference type="RefSeq" id="WP_161074428.1">
    <property type="nucleotide sequence ID" value="NZ_WWCU01000033.1"/>
</dbReference>
<dbReference type="CDD" id="cd00130">
    <property type="entry name" value="PAS"/>
    <property type="match status" value="1"/>
</dbReference>